<evidence type="ECO:0008006" key="12">
    <source>
        <dbReference type="Google" id="ProtNLM"/>
    </source>
</evidence>
<feature type="domain" description="Mitochondrial outer membrane transport complex Sam37/metaxin N-terminal" evidence="8">
    <location>
        <begin position="53"/>
        <end position="171"/>
    </location>
</feature>
<organism evidence="10 11">
    <name type="scientific">Batrachochytrium dendrobatidis (strain JEL423)</name>
    <dbReference type="NCBI Taxonomy" id="403673"/>
    <lineage>
        <taxon>Eukaryota</taxon>
        <taxon>Fungi</taxon>
        <taxon>Fungi incertae sedis</taxon>
        <taxon>Chytridiomycota</taxon>
        <taxon>Chytridiomycota incertae sedis</taxon>
        <taxon>Chytridiomycetes</taxon>
        <taxon>Rhizophydiales</taxon>
        <taxon>Rhizophydiales incertae sedis</taxon>
        <taxon>Batrachochytrium</taxon>
    </lineage>
</organism>
<comment type="similarity">
    <text evidence="2">Belongs to the metaxin family.</text>
</comment>
<reference evidence="10 11" key="2">
    <citation type="submission" date="2016-05" db="EMBL/GenBank/DDBJ databases">
        <title>Lineage-specific infection strategies underlie the spectrum of fungal disease in amphibians.</title>
        <authorList>
            <person name="Cuomo C.A."/>
            <person name="Farrer R.A."/>
            <person name="James T."/>
            <person name="Longcore J."/>
            <person name="Birren B."/>
        </authorList>
    </citation>
    <scope>NUCLEOTIDE SEQUENCE [LARGE SCALE GENOMIC DNA]</scope>
    <source>
        <strain evidence="10 11">JEL423</strain>
    </source>
</reference>
<evidence type="ECO:0000256" key="2">
    <source>
        <dbReference type="ARBA" id="ARBA00009170"/>
    </source>
</evidence>
<dbReference type="Gene3D" id="1.20.1050.10">
    <property type="match status" value="1"/>
</dbReference>
<keyword evidence="7" id="KW-0472">Membrane</keyword>
<evidence type="ECO:0000256" key="4">
    <source>
        <dbReference type="ARBA" id="ARBA00022787"/>
    </source>
</evidence>
<dbReference type="VEuPathDB" id="FungiDB:BDEG_26649"/>
<gene>
    <name evidence="10" type="ORF">BDEG_26649</name>
</gene>
<keyword evidence="3" id="KW-0813">Transport</keyword>
<keyword evidence="6" id="KW-0496">Mitochondrion</keyword>
<evidence type="ECO:0000256" key="5">
    <source>
        <dbReference type="ARBA" id="ARBA00022927"/>
    </source>
</evidence>
<dbReference type="Proteomes" id="UP000077115">
    <property type="component" value="Unassembled WGS sequence"/>
</dbReference>
<dbReference type="GO" id="GO:0001401">
    <property type="term" value="C:SAM complex"/>
    <property type="evidence" value="ECO:0007669"/>
    <property type="project" value="InterPro"/>
</dbReference>
<evidence type="ECO:0000259" key="9">
    <source>
        <dbReference type="Pfam" id="PF17171"/>
    </source>
</evidence>
<dbReference type="eggNOG" id="KOG3027">
    <property type="taxonomic scope" value="Eukaryota"/>
</dbReference>
<dbReference type="PANTHER" id="PTHR12289">
    <property type="entry name" value="METAXIN RELATED"/>
    <property type="match status" value="1"/>
</dbReference>
<evidence type="ECO:0000259" key="8">
    <source>
        <dbReference type="Pfam" id="PF10568"/>
    </source>
</evidence>
<dbReference type="CDD" id="cd03193">
    <property type="entry name" value="GST_C_Metaxin"/>
    <property type="match status" value="1"/>
</dbReference>
<dbReference type="STRING" id="403673.A0A177WT08"/>
<evidence type="ECO:0000256" key="3">
    <source>
        <dbReference type="ARBA" id="ARBA00022448"/>
    </source>
</evidence>
<dbReference type="InterPro" id="IPR036282">
    <property type="entry name" value="Glutathione-S-Trfase_C_sf"/>
</dbReference>
<comment type="subcellular location">
    <subcellularLocation>
        <location evidence="1">Mitochondrion outer membrane</location>
    </subcellularLocation>
</comment>
<name>A0A177WT08_BATDL</name>
<sequence length="274" mass="31231">MDSIQSVLGLNNLPEFPLITFPPVFEPTEHPTVAVLYVLPASKEHFTSQDYQCLKYQTYLKFAKYPHTIKEHTEHSFSPSGKLPALLTSSGRLLSGCEIISEVKSKNGLESNASAEDKAKMDAFDSLIESHLSFGLDYELWYESSHFENIIAPIIGAYYPWPLNFILPRIQRSQKIAWMLSRKPVLKAEEIYGETNQALGNLELVLENGPYLFGATPTLVDASLFAYLHIVMTMLKHSSMESQLTKYVLDRKNLVKYLHQIRNEWYGSYNENSL</sequence>
<evidence type="ECO:0000313" key="11">
    <source>
        <dbReference type="Proteomes" id="UP000077115"/>
    </source>
</evidence>
<dbReference type="OrthoDB" id="198787at2759"/>
<reference evidence="10 11" key="1">
    <citation type="submission" date="2006-10" db="EMBL/GenBank/DDBJ databases">
        <title>The Genome Sequence of Batrachochytrium dendrobatidis JEL423.</title>
        <authorList>
            <consortium name="The Broad Institute Genome Sequencing Platform"/>
            <person name="Birren B."/>
            <person name="Lander E."/>
            <person name="Galagan J."/>
            <person name="Cuomo C."/>
            <person name="Devon K."/>
            <person name="Jaffe D."/>
            <person name="Butler J."/>
            <person name="Alvarez P."/>
            <person name="Gnerre S."/>
            <person name="Grabherr M."/>
            <person name="Kleber M."/>
            <person name="Mauceli E."/>
            <person name="Brockman W."/>
            <person name="Young S."/>
            <person name="LaButti K."/>
            <person name="Sykes S."/>
            <person name="DeCaprio D."/>
            <person name="Crawford M."/>
            <person name="Koehrsen M."/>
            <person name="Engels R."/>
            <person name="Montgomery P."/>
            <person name="Pearson M."/>
            <person name="Howarth C."/>
            <person name="Larson L."/>
            <person name="White J."/>
            <person name="O'Leary S."/>
            <person name="Kodira C."/>
            <person name="Zeng Q."/>
            <person name="Yandava C."/>
            <person name="Alvarado L."/>
            <person name="Longcore J."/>
            <person name="James T."/>
        </authorList>
    </citation>
    <scope>NUCLEOTIDE SEQUENCE [LARGE SCALE GENOMIC DNA]</scope>
    <source>
        <strain evidence="10 11">JEL423</strain>
    </source>
</reference>
<dbReference type="InterPro" id="IPR033468">
    <property type="entry name" value="Metaxin_GST"/>
</dbReference>
<evidence type="ECO:0000256" key="1">
    <source>
        <dbReference type="ARBA" id="ARBA00004294"/>
    </source>
</evidence>
<dbReference type="GO" id="GO:0007005">
    <property type="term" value="P:mitochondrion organization"/>
    <property type="evidence" value="ECO:0007669"/>
    <property type="project" value="TreeGrafter"/>
</dbReference>
<evidence type="ECO:0000256" key="6">
    <source>
        <dbReference type="ARBA" id="ARBA00023128"/>
    </source>
</evidence>
<dbReference type="InterPro" id="IPR050931">
    <property type="entry name" value="Mito_Protein_Transport_Metaxin"/>
</dbReference>
<protein>
    <recommendedName>
        <fullName evidence="12">Metaxin-2</fullName>
    </recommendedName>
</protein>
<dbReference type="AlphaFoldDB" id="A0A177WT08"/>
<evidence type="ECO:0000313" key="10">
    <source>
        <dbReference type="EMBL" id="OAJ43277.1"/>
    </source>
</evidence>
<keyword evidence="4" id="KW-1000">Mitochondrion outer membrane</keyword>
<keyword evidence="5" id="KW-0653">Protein transport</keyword>
<feature type="domain" description="Metaxin glutathione S-transferase" evidence="9">
    <location>
        <begin position="197"/>
        <end position="261"/>
    </location>
</feature>
<dbReference type="PANTHER" id="PTHR12289:SF77">
    <property type="entry name" value="METAXIN-2"/>
    <property type="match status" value="1"/>
</dbReference>
<dbReference type="EMBL" id="DS022309">
    <property type="protein sequence ID" value="OAJ43277.1"/>
    <property type="molecule type" value="Genomic_DNA"/>
</dbReference>
<dbReference type="Pfam" id="PF10568">
    <property type="entry name" value="Tom37"/>
    <property type="match status" value="1"/>
</dbReference>
<dbReference type="Pfam" id="PF17171">
    <property type="entry name" value="GST_C_6"/>
    <property type="match status" value="1"/>
</dbReference>
<proteinExistence type="inferred from homology"/>
<accession>A0A177WT08</accession>
<evidence type="ECO:0000256" key="7">
    <source>
        <dbReference type="ARBA" id="ARBA00023136"/>
    </source>
</evidence>
<dbReference type="InterPro" id="IPR019564">
    <property type="entry name" value="Sam37/metaxin_N"/>
</dbReference>
<dbReference type="SUPFAM" id="SSF47616">
    <property type="entry name" value="GST C-terminal domain-like"/>
    <property type="match status" value="1"/>
</dbReference>
<dbReference type="GO" id="GO:0015031">
    <property type="term" value="P:protein transport"/>
    <property type="evidence" value="ECO:0007669"/>
    <property type="project" value="UniProtKB-KW"/>
</dbReference>